<dbReference type="Proteomes" id="UP000002212">
    <property type="component" value="Chromosome"/>
</dbReference>
<dbReference type="HOGENOM" id="CLU_1342370_0_0_11"/>
<dbReference type="EMBL" id="AP011115">
    <property type="protein sequence ID" value="BAH53614.1"/>
    <property type="molecule type" value="Genomic_DNA"/>
</dbReference>
<sequence length="204" mass="22735">MTRPRILSPGGEPGAEGYGRVGASFYLAPQVDEFLRAEVAAHVRKQVPFLLGDMRADLQHQGGKFGVEPWFPRHQPFEAFHRFLRLGVFIPRLLRLGLADLALDGRVHLGFFGNRVLDPLNRDLFQQVLAAGPVIGTGQAFELAEHPFHLAMVLGQDIDDITLLIRHNILIFFLCLEQGSEPAPVVPSQWSTRDRFLVPSSPVV</sequence>
<dbReference type="KEGG" id="rop:ROP_53670"/>
<proteinExistence type="predicted"/>
<name>C1AVC4_RHOOB</name>
<evidence type="ECO:0000313" key="1">
    <source>
        <dbReference type="EMBL" id="BAH53614.1"/>
    </source>
</evidence>
<evidence type="ECO:0000313" key="2">
    <source>
        <dbReference type="Proteomes" id="UP000002212"/>
    </source>
</evidence>
<protein>
    <submittedName>
        <fullName evidence="1">Uncharacterized protein</fullName>
    </submittedName>
</protein>
<reference evidence="1 2" key="1">
    <citation type="submission" date="2009-03" db="EMBL/GenBank/DDBJ databases">
        <title>Comparison of the complete genome sequences of Rhodococcus erythropolis PR4 and Rhodococcus opacus B4.</title>
        <authorList>
            <person name="Takarada H."/>
            <person name="Sekine M."/>
            <person name="Hosoyama A."/>
            <person name="Yamada R."/>
            <person name="Fujisawa T."/>
            <person name="Omata S."/>
            <person name="Shimizu A."/>
            <person name="Tsukatani N."/>
            <person name="Tanikawa S."/>
            <person name="Fujita N."/>
            <person name="Harayama S."/>
        </authorList>
    </citation>
    <scope>NUCLEOTIDE SEQUENCE [LARGE SCALE GENOMIC DNA]</scope>
    <source>
        <strain evidence="1 2">B4</strain>
    </source>
</reference>
<dbReference type="AlphaFoldDB" id="C1AVC4"/>
<organism evidence="1 2">
    <name type="scientific">Rhodococcus opacus (strain B4)</name>
    <dbReference type="NCBI Taxonomy" id="632772"/>
    <lineage>
        <taxon>Bacteria</taxon>
        <taxon>Bacillati</taxon>
        <taxon>Actinomycetota</taxon>
        <taxon>Actinomycetes</taxon>
        <taxon>Mycobacteriales</taxon>
        <taxon>Nocardiaceae</taxon>
        <taxon>Rhodococcus</taxon>
    </lineage>
</organism>
<accession>C1AVC4</accession>
<gene>
    <name evidence="1" type="ordered locus">ROP_53670</name>
</gene>